<comment type="similarity">
    <text evidence="2">Belongs to the LytR/CpsA/Psr (LCP) family.</text>
</comment>
<evidence type="ECO:0000256" key="6">
    <source>
        <dbReference type="ARBA" id="ARBA00022989"/>
    </source>
</evidence>
<keyword evidence="15" id="KW-1185">Reference proteome</keyword>
<keyword evidence="3" id="KW-1003">Cell membrane</keyword>
<keyword evidence="4 12" id="KW-0812">Transmembrane</keyword>
<dbReference type="Proteomes" id="UP000037146">
    <property type="component" value="Unassembled WGS sequence"/>
</dbReference>
<evidence type="ECO:0000256" key="10">
    <source>
        <dbReference type="ARBA" id="ARBA00037178"/>
    </source>
</evidence>
<dbReference type="Pfam" id="PF03816">
    <property type="entry name" value="LytR_cpsA_psr"/>
    <property type="match status" value="1"/>
</dbReference>
<dbReference type="AlphaFoldDB" id="A0A0K9GYQ2"/>
<reference evidence="15" key="1">
    <citation type="submission" date="2015-07" db="EMBL/GenBank/DDBJ databases">
        <title>Genome sequencing project for genomic taxonomy and phylogenomics of Bacillus-like bacteria.</title>
        <authorList>
            <person name="Liu B."/>
            <person name="Wang J."/>
            <person name="Zhu Y."/>
            <person name="Liu G."/>
            <person name="Chen Q."/>
            <person name="Chen Z."/>
            <person name="Lan J."/>
            <person name="Che J."/>
            <person name="Ge C."/>
            <person name="Shi H."/>
            <person name="Pan Z."/>
            <person name="Liu X."/>
        </authorList>
    </citation>
    <scope>NUCLEOTIDE SEQUENCE [LARGE SCALE GENOMIC DNA]</scope>
    <source>
        <strain evidence="15">FJAT-27997</strain>
    </source>
</reference>
<accession>A0A0K9GYQ2</accession>
<keyword evidence="9" id="KW-0804">Transcription</keyword>
<dbReference type="OrthoDB" id="9782542at2"/>
<evidence type="ECO:0000313" key="14">
    <source>
        <dbReference type="EMBL" id="KMY51736.1"/>
    </source>
</evidence>
<gene>
    <name evidence="14" type="ORF">AC625_21225</name>
</gene>
<name>A0A0K9GYQ2_9BACI</name>
<dbReference type="PATRIC" id="fig|1679170.3.peg.4790"/>
<dbReference type="RefSeq" id="WP_049683085.1">
    <property type="nucleotide sequence ID" value="NZ_LFZW01000001.1"/>
</dbReference>
<dbReference type="Gene3D" id="3.40.630.190">
    <property type="entry name" value="LCP protein"/>
    <property type="match status" value="1"/>
</dbReference>
<evidence type="ECO:0000256" key="3">
    <source>
        <dbReference type="ARBA" id="ARBA00022475"/>
    </source>
</evidence>
<evidence type="ECO:0000256" key="5">
    <source>
        <dbReference type="ARBA" id="ARBA00022968"/>
    </source>
</evidence>
<proteinExistence type="inferred from homology"/>
<evidence type="ECO:0000256" key="2">
    <source>
        <dbReference type="ARBA" id="ARBA00006068"/>
    </source>
</evidence>
<sequence length="317" mass="35740">MTKPNKGTRSGEHRRKKKKKVFLSIFLLIVLIGLSGVGYLYFDYKMALQKSEAEIDTNVKSDIEFKGVEDKLGRVNILLLGVDTRGKEKSRTDTIMIAQYNPETKKSKLVSLMRDIYVDIPGYKNNKLNAAYAFGETELLRKTIKENFDVDLQYYAIIDFKGFAKTIDIAFPKGVEIDVEQKMSKGIDMTLQPGVQPLNGDQLLGYVRWRGGPDSDFGRVKRQQKVMQILADKMASVQGVLKLPRMIGTIQPYILTNLSYANLLAMGTSFLTDSNQDIQKLTIPINGTARDARHSVGLVLEIDMEKNKEALKAFLNE</sequence>
<dbReference type="PANTHER" id="PTHR33392">
    <property type="entry name" value="POLYISOPRENYL-TEICHOIC ACID--PEPTIDOGLYCAN TEICHOIC ACID TRANSFERASE TAGU"/>
    <property type="match status" value="1"/>
</dbReference>
<evidence type="ECO:0000256" key="4">
    <source>
        <dbReference type="ARBA" id="ARBA00022692"/>
    </source>
</evidence>
<evidence type="ECO:0000256" key="7">
    <source>
        <dbReference type="ARBA" id="ARBA00023015"/>
    </source>
</evidence>
<keyword evidence="7" id="KW-0805">Transcription regulation</keyword>
<protein>
    <recommendedName>
        <fullName evidence="11">Regulatory protein MsrR</fullName>
    </recommendedName>
</protein>
<dbReference type="NCBIfam" id="TIGR00350">
    <property type="entry name" value="lytR_cpsA_psr"/>
    <property type="match status" value="1"/>
</dbReference>
<evidence type="ECO:0000256" key="1">
    <source>
        <dbReference type="ARBA" id="ARBA00004401"/>
    </source>
</evidence>
<feature type="domain" description="Cell envelope-related transcriptional attenuator" evidence="13">
    <location>
        <begin position="91"/>
        <end position="235"/>
    </location>
</feature>
<dbReference type="PANTHER" id="PTHR33392:SF8">
    <property type="entry name" value="REGULATORY PROTEIN MSRR"/>
    <property type="match status" value="1"/>
</dbReference>
<evidence type="ECO:0000256" key="8">
    <source>
        <dbReference type="ARBA" id="ARBA00023136"/>
    </source>
</evidence>
<evidence type="ECO:0000256" key="12">
    <source>
        <dbReference type="SAM" id="Phobius"/>
    </source>
</evidence>
<keyword evidence="6 12" id="KW-1133">Transmembrane helix</keyword>
<feature type="transmembrane region" description="Helical" evidence="12">
    <location>
        <begin position="21"/>
        <end position="42"/>
    </location>
</feature>
<dbReference type="GO" id="GO:0071555">
    <property type="term" value="P:cell wall organization"/>
    <property type="evidence" value="ECO:0007669"/>
    <property type="project" value="UniProtKB-KW"/>
</dbReference>
<dbReference type="InterPro" id="IPR050922">
    <property type="entry name" value="LytR/CpsA/Psr_CW_biosynth"/>
</dbReference>
<comment type="caution">
    <text evidence="14">The sequence shown here is derived from an EMBL/GenBank/DDBJ whole genome shotgun (WGS) entry which is preliminary data.</text>
</comment>
<keyword evidence="5" id="KW-0735">Signal-anchor</keyword>
<dbReference type="EMBL" id="LFZW01000001">
    <property type="protein sequence ID" value="KMY51736.1"/>
    <property type="molecule type" value="Genomic_DNA"/>
</dbReference>
<organism evidence="14 15">
    <name type="scientific">Peribacillus loiseleuriae</name>
    <dbReference type="NCBI Taxonomy" id="1679170"/>
    <lineage>
        <taxon>Bacteria</taxon>
        <taxon>Bacillati</taxon>
        <taxon>Bacillota</taxon>
        <taxon>Bacilli</taxon>
        <taxon>Bacillales</taxon>
        <taxon>Bacillaceae</taxon>
        <taxon>Peribacillus</taxon>
    </lineage>
</organism>
<comment type="subcellular location">
    <subcellularLocation>
        <location evidence="1">Cell membrane</location>
        <topology evidence="1">Single-pass type II membrane protein</topology>
    </subcellularLocation>
</comment>
<dbReference type="STRING" id="1679170.AC625_21225"/>
<evidence type="ECO:0000256" key="9">
    <source>
        <dbReference type="ARBA" id="ARBA00023163"/>
    </source>
</evidence>
<evidence type="ECO:0000259" key="13">
    <source>
        <dbReference type="Pfam" id="PF03816"/>
    </source>
</evidence>
<dbReference type="InterPro" id="IPR004474">
    <property type="entry name" value="LytR_CpsA_psr"/>
</dbReference>
<comment type="function">
    <text evidence="10">Involved in SarA attenuation. Affects resistance to oxacillin and teicoplanin, as well as the synthesis of virulence factors.</text>
</comment>
<keyword evidence="8 12" id="KW-0472">Membrane</keyword>
<evidence type="ECO:0000313" key="15">
    <source>
        <dbReference type="Proteomes" id="UP000037146"/>
    </source>
</evidence>
<dbReference type="GO" id="GO:0005886">
    <property type="term" value="C:plasma membrane"/>
    <property type="evidence" value="ECO:0007669"/>
    <property type="project" value="UniProtKB-SubCell"/>
</dbReference>
<evidence type="ECO:0000256" key="11">
    <source>
        <dbReference type="ARBA" id="ARBA00040752"/>
    </source>
</evidence>